<accession>A0ABT5UEJ0</accession>
<feature type="compositionally biased region" description="Basic residues" evidence="1">
    <location>
        <begin position="656"/>
        <end position="665"/>
    </location>
</feature>
<evidence type="ECO:0000259" key="3">
    <source>
        <dbReference type="Pfam" id="PF20454"/>
    </source>
</evidence>
<name>A0ABT5UEJ0_9GAMM</name>
<keyword evidence="5" id="KW-1185">Reference proteome</keyword>
<evidence type="ECO:0000256" key="1">
    <source>
        <dbReference type="SAM" id="MobiDB-lite"/>
    </source>
</evidence>
<dbReference type="Pfam" id="PF05876">
    <property type="entry name" value="GpA_ATPase"/>
    <property type="match status" value="1"/>
</dbReference>
<reference evidence="4 5" key="1">
    <citation type="submission" date="2022-11" db="EMBL/GenBank/DDBJ databases">
        <title>Spartinivicinus poritis sp. nov., isolated from scleractinian coral Porites lutea.</title>
        <authorList>
            <person name="Zhang G."/>
            <person name="Cai L."/>
            <person name="Wei Q."/>
        </authorList>
    </citation>
    <scope>NUCLEOTIDE SEQUENCE [LARGE SCALE GENOMIC DNA]</scope>
    <source>
        <strain evidence="4 5">A2-2</strain>
    </source>
</reference>
<feature type="region of interest" description="Disordered" evidence="1">
    <location>
        <begin position="630"/>
        <end position="672"/>
    </location>
</feature>
<protein>
    <submittedName>
        <fullName evidence="4">Phage terminase large subunit family protein</fullName>
    </submittedName>
</protein>
<dbReference type="RefSeq" id="WP_274691108.1">
    <property type="nucleotide sequence ID" value="NZ_JAPMOU010000043.1"/>
</dbReference>
<dbReference type="EMBL" id="JAPMOU010000043">
    <property type="protein sequence ID" value="MDE1464799.1"/>
    <property type="molecule type" value="Genomic_DNA"/>
</dbReference>
<feature type="domain" description="Terminase large subunit GpA endonuclease" evidence="3">
    <location>
        <begin position="346"/>
        <end position="625"/>
    </location>
</feature>
<organism evidence="4 5">
    <name type="scientific">Spartinivicinus poritis</name>
    <dbReference type="NCBI Taxonomy" id="2994640"/>
    <lineage>
        <taxon>Bacteria</taxon>
        <taxon>Pseudomonadati</taxon>
        <taxon>Pseudomonadota</taxon>
        <taxon>Gammaproteobacteria</taxon>
        <taxon>Oceanospirillales</taxon>
        <taxon>Zooshikellaceae</taxon>
        <taxon>Spartinivicinus</taxon>
    </lineage>
</organism>
<gene>
    <name evidence="4" type="ORF">ORQ98_22825</name>
</gene>
<dbReference type="Pfam" id="PF20454">
    <property type="entry name" value="GpA_nuclease"/>
    <property type="match status" value="1"/>
</dbReference>
<dbReference type="InterPro" id="IPR046454">
    <property type="entry name" value="GpA_endonuclease"/>
</dbReference>
<dbReference type="Proteomes" id="UP001528823">
    <property type="component" value="Unassembled WGS sequence"/>
</dbReference>
<evidence type="ECO:0000259" key="2">
    <source>
        <dbReference type="Pfam" id="PF05876"/>
    </source>
</evidence>
<dbReference type="InterPro" id="IPR046453">
    <property type="entry name" value="GpA_ATPase"/>
</dbReference>
<evidence type="ECO:0000313" key="4">
    <source>
        <dbReference type="EMBL" id="MDE1464799.1"/>
    </source>
</evidence>
<sequence length="672" mass="75506">MNNQLAKILAVMAKAIRPAPRRTAWQWADAKRVLPPGSPEPGPWNSNRAPWVKGITHAVADPLYKEICAVLGAQMSKTDGVLLNCIGWKADEDPGPAMYVGPTRKNVESISKDRFSKLVKAVPSLWEALAKGKKETIHEKFINGQRLGFGWAGSATELASHPVKDVYIDELDRMTNDVGGEGDPYTVVGARISNYIDGNISVVSTPTVGQAETYIDNDIERWALVDKENLFSPIWLIWQQGERFEWAWPCPECHQYFIARQKLLFIPDEATPTEAKQQAHLICGCCGCAIYERSKEWMNDRGVFIAPGQKPTAFNDQLHTATVVQEGQSHHVPFGFYCRSPTNNSIASFWVSGLCSPWQSFGDRARELVAAQQTGKPGKVQGIINTRFGELFAVVGDAPEWKLVFERQRPYYLCQIPAGVKKILMGVDVQGDRLVYVVRGFGYHFTSWLLDYGEILGETEYEAVWHELAAYIQRPFAGQSIHRVLIDSGFKPGGKNNPKHMVYEFARRFYGYAIPTKGRPTQDKPYKFSEIDQKGHAKQPLKRMLLDTDHFKSWVHNRLAWPEDQAGAWFVPMGISDDYAKQVTAEARSIDEKGTVHWMKIRTHNHYFDAEVLVAAGAHLEQVHRLPPTPLDLAMGETSAPTAENKPLVVSAPPRPSRKRQKRRGALSECKL</sequence>
<evidence type="ECO:0000313" key="5">
    <source>
        <dbReference type="Proteomes" id="UP001528823"/>
    </source>
</evidence>
<comment type="caution">
    <text evidence="4">The sequence shown here is derived from an EMBL/GenBank/DDBJ whole genome shotgun (WGS) entry which is preliminary data.</text>
</comment>
<proteinExistence type="predicted"/>
<feature type="domain" description="Phage terminase large subunit GpA ATPase" evidence="2">
    <location>
        <begin position="38"/>
        <end position="302"/>
    </location>
</feature>